<comment type="cofactor">
    <cofactor evidence="10 12">
        <name>Zn(2+)</name>
        <dbReference type="ChEBI" id="CHEBI:29105"/>
    </cofactor>
    <text evidence="10 12">Binds 1 zinc ion per subunit.</text>
</comment>
<dbReference type="GO" id="GO:0016020">
    <property type="term" value="C:membrane"/>
    <property type="evidence" value="ECO:0007669"/>
    <property type="project" value="TreeGrafter"/>
</dbReference>
<evidence type="ECO:0000256" key="2">
    <source>
        <dbReference type="ARBA" id="ARBA00010136"/>
    </source>
</evidence>
<sequence length="877" mass="96623">MHPKGLMKKLLLLFALMTAATFCSAQRLPGNVVPDHYSLKFAPDFSSSTFQGDETIDVRVLSATDAIVLNALELEIKSATVTVAGKELTASVTADAENETVTLHVPSQLTVGSATIHIGYTGRLNDKLRGLYRSEANNRRYAVSQFEAVDARVAFPSFDEPSYKATFDITTVVDQGDTAISNGRIVSDEPGPAGKHTIKFSTTPKMSSYLVALTVGDWKCISGEQDGIALRICSVPGKEQQGAFALEATKAILHFYNQYFGIKYPYGKLDQIAAPDFEAGAMENTAAIVYRESALLLDPAKASVNDQKEISSVIAHEMAHQWFGDLVTMKWWNDIWLNEGFATWMESKPVAAWKPEWQISQDDVLGSSSALNTDSTQNTRPIRQQAETRNEINALFDGIAYGKTAAVLRMLEGYIGPEVFRKGVNSYLEAHKYGNATAEDFWGAMAKASGRPIDKLMPTFVTQPGAAYIALTDKCENNETVGTITQQRFYSSPKLMQSTSDQLWQVPVCSNEIGGAGTASCELLTQKQQSFKLKGCGHGVMGNSKGSGYYRYSFDPAEYQSPNFKMEELPEEDQVSLVGNEGALLAAGVHHIQDFMAMTEKFRGVPTYGAVSELADHLTFADRHLVSDQDREQFRSWVRSVFKPTLEKVGTVSSKSDTPGQRNTRATLVELLGNVGEDPDAIALAKQTVNAYMQDPASVDTTLVDASFPVAAAHGDASLYDIFLAKTKQASSPQDYYRYVHALRDFRDPVLLKRTLEWTLGPEVRNQDLRGLVGVLSNPAGQQLTWDFIRQRWSDIQNKAGQSIVGAQLAYYAIGVFCDAEHAKEAQSFIDQHRVQGLDRIARQQMERVGQCIDLRQREEPNLARFLQKSGNGSGQH</sequence>
<keyword evidence="8 12" id="KW-0482">Metalloprotease</keyword>
<keyword evidence="18" id="KW-1185">Reference proteome</keyword>
<dbReference type="InterPro" id="IPR034016">
    <property type="entry name" value="M1_APN-typ"/>
</dbReference>
<dbReference type="GO" id="GO:0006508">
    <property type="term" value="P:proteolysis"/>
    <property type="evidence" value="ECO:0007669"/>
    <property type="project" value="UniProtKB-KW"/>
</dbReference>
<dbReference type="GO" id="GO:0005615">
    <property type="term" value="C:extracellular space"/>
    <property type="evidence" value="ECO:0007669"/>
    <property type="project" value="TreeGrafter"/>
</dbReference>
<name>Q1ISU7_KORVE</name>
<dbReference type="Pfam" id="PF01433">
    <property type="entry name" value="Peptidase_M1"/>
    <property type="match status" value="1"/>
</dbReference>
<feature type="signal peptide" evidence="13">
    <location>
        <begin position="1"/>
        <end position="25"/>
    </location>
</feature>
<dbReference type="CDD" id="cd09601">
    <property type="entry name" value="M1_APN-Q_like"/>
    <property type="match status" value="1"/>
</dbReference>
<dbReference type="eggNOG" id="COG0308">
    <property type="taxonomic scope" value="Bacteria"/>
</dbReference>
<dbReference type="GO" id="GO:0070006">
    <property type="term" value="F:metalloaminopeptidase activity"/>
    <property type="evidence" value="ECO:0007669"/>
    <property type="project" value="TreeGrafter"/>
</dbReference>
<dbReference type="GO" id="GO:0016285">
    <property type="term" value="F:alanyl aminopeptidase activity"/>
    <property type="evidence" value="ECO:0007669"/>
    <property type="project" value="UniProtKB-EC"/>
</dbReference>
<dbReference type="GO" id="GO:0005737">
    <property type="term" value="C:cytoplasm"/>
    <property type="evidence" value="ECO:0007669"/>
    <property type="project" value="TreeGrafter"/>
</dbReference>
<evidence type="ECO:0000256" key="9">
    <source>
        <dbReference type="PIRSR" id="PIRSR634016-1"/>
    </source>
</evidence>
<evidence type="ECO:0000256" key="5">
    <source>
        <dbReference type="ARBA" id="ARBA00022723"/>
    </source>
</evidence>
<keyword evidence="4 12" id="KW-0645">Protease</keyword>
<dbReference type="InterPro" id="IPR027268">
    <property type="entry name" value="Peptidase_M4/M1_CTD_sf"/>
</dbReference>
<evidence type="ECO:0000259" key="15">
    <source>
        <dbReference type="Pfam" id="PF11838"/>
    </source>
</evidence>
<comment type="similarity">
    <text evidence="2 12">Belongs to the peptidase M1 family.</text>
</comment>
<evidence type="ECO:0000256" key="4">
    <source>
        <dbReference type="ARBA" id="ARBA00022670"/>
    </source>
</evidence>
<evidence type="ECO:0000313" key="18">
    <source>
        <dbReference type="Proteomes" id="UP000002432"/>
    </source>
</evidence>
<dbReference type="AlphaFoldDB" id="Q1ISU7"/>
<feature type="binding site" evidence="10">
    <location>
        <position position="339"/>
    </location>
    <ligand>
        <name>Zn(2+)</name>
        <dbReference type="ChEBI" id="CHEBI:29105"/>
        <note>catalytic</note>
    </ligand>
</feature>
<dbReference type="GO" id="GO:0008270">
    <property type="term" value="F:zinc ion binding"/>
    <property type="evidence" value="ECO:0007669"/>
    <property type="project" value="UniProtKB-UniRule"/>
</dbReference>
<dbReference type="STRING" id="204669.Acid345_1050"/>
<evidence type="ECO:0000259" key="14">
    <source>
        <dbReference type="Pfam" id="PF01433"/>
    </source>
</evidence>
<proteinExistence type="inferred from homology"/>
<dbReference type="Gene3D" id="1.10.390.10">
    <property type="entry name" value="Neutral Protease Domain 2"/>
    <property type="match status" value="1"/>
</dbReference>
<keyword evidence="6 12" id="KW-0378">Hydrolase</keyword>
<feature type="chain" id="PRO_5004191709" description="Aminopeptidase" evidence="13">
    <location>
        <begin position="26"/>
        <end position="877"/>
    </location>
</feature>
<dbReference type="Gene3D" id="2.60.40.1730">
    <property type="entry name" value="tricorn interacting facor f3 domain"/>
    <property type="match status" value="1"/>
</dbReference>
<evidence type="ECO:0000256" key="7">
    <source>
        <dbReference type="ARBA" id="ARBA00022833"/>
    </source>
</evidence>
<dbReference type="Pfam" id="PF11838">
    <property type="entry name" value="ERAP1_C"/>
    <property type="match status" value="1"/>
</dbReference>
<evidence type="ECO:0000259" key="16">
    <source>
        <dbReference type="Pfam" id="PF17900"/>
    </source>
</evidence>
<feature type="site" description="Transition state stabilizer" evidence="11">
    <location>
        <position position="401"/>
    </location>
</feature>
<feature type="binding site" evidence="10">
    <location>
        <position position="320"/>
    </location>
    <ligand>
        <name>Zn(2+)</name>
        <dbReference type="ChEBI" id="CHEBI:29105"/>
        <note>catalytic</note>
    </ligand>
</feature>
<dbReference type="InterPro" id="IPR042097">
    <property type="entry name" value="Aminopeptidase_N-like_N_sf"/>
</dbReference>
<dbReference type="EnsemblBacteria" id="ABF40053">
    <property type="protein sequence ID" value="ABF40053"/>
    <property type="gene ID" value="Acid345_1050"/>
</dbReference>
<evidence type="ECO:0000256" key="1">
    <source>
        <dbReference type="ARBA" id="ARBA00000098"/>
    </source>
</evidence>
<dbReference type="GO" id="GO:0042277">
    <property type="term" value="F:peptide binding"/>
    <property type="evidence" value="ECO:0007669"/>
    <property type="project" value="TreeGrafter"/>
</dbReference>
<evidence type="ECO:0000256" key="8">
    <source>
        <dbReference type="ARBA" id="ARBA00023049"/>
    </source>
</evidence>
<evidence type="ECO:0000256" key="10">
    <source>
        <dbReference type="PIRSR" id="PIRSR634016-3"/>
    </source>
</evidence>
<keyword evidence="13" id="KW-0732">Signal</keyword>
<evidence type="ECO:0000256" key="13">
    <source>
        <dbReference type="SAM" id="SignalP"/>
    </source>
</evidence>
<dbReference type="PRINTS" id="PR00756">
    <property type="entry name" value="ALADIPTASE"/>
</dbReference>
<evidence type="ECO:0000256" key="3">
    <source>
        <dbReference type="ARBA" id="ARBA00022438"/>
    </source>
</evidence>
<feature type="domain" description="Aminopeptidase N-like N-terminal" evidence="16">
    <location>
        <begin position="33"/>
        <end position="210"/>
    </location>
</feature>
<dbReference type="KEGG" id="aba:Acid345_1050"/>
<keyword evidence="7 10" id="KW-0862">Zinc</keyword>
<feature type="active site" description="Proton acceptor" evidence="9">
    <location>
        <position position="317"/>
    </location>
</feature>
<evidence type="ECO:0000256" key="6">
    <source>
        <dbReference type="ARBA" id="ARBA00022801"/>
    </source>
</evidence>
<evidence type="ECO:0000313" key="17">
    <source>
        <dbReference type="EMBL" id="ABF40053.1"/>
    </source>
</evidence>
<organism evidence="17 18">
    <name type="scientific">Koribacter versatilis (strain Ellin345)</name>
    <dbReference type="NCBI Taxonomy" id="204669"/>
    <lineage>
        <taxon>Bacteria</taxon>
        <taxon>Pseudomonadati</taxon>
        <taxon>Acidobacteriota</taxon>
        <taxon>Terriglobia</taxon>
        <taxon>Terriglobales</taxon>
        <taxon>Candidatus Korobacteraceae</taxon>
        <taxon>Candidatus Korobacter</taxon>
    </lineage>
</organism>
<feature type="domain" description="ERAP1-like C-terminal" evidence="15">
    <location>
        <begin position="541"/>
        <end position="849"/>
    </location>
</feature>
<keyword evidence="3 12" id="KW-0031">Aminopeptidase</keyword>
<dbReference type="SUPFAM" id="SSF63737">
    <property type="entry name" value="Leukotriene A4 hydrolase N-terminal domain"/>
    <property type="match status" value="1"/>
</dbReference>
<dbReference type="SUPFAM" id="SSF55486">
    <property type="entry name" value="Metalloproteases ('zincins'), catalytic domain"/>
    <property type="match status" value="1"/>
</dbReference>
<dbReference type="InterPro" id="IPR045357">
    <property type="entry name" value="Aminopeptidase_N-like_N"/>
</dbReference>
<dbReference type="GO" id="GO:0043171">
    <property type="term" value="P:peptide catabolic process"/>
    <property type="evidence" value="ECO:0007669"/>
    <property type="project" value="TreeGrafter"/>
</dbReference>
<dbReference type="Proteomes" id="UP000002432">
    <property type="component" value="Chromosome"/>
</dbReference>
<dbReference type="EMBL" id="CP000360">
    <property type="protein sequence ID" value="ABF40053.1"/>
    <property type="molecule type" value="Genomic_DNA"/>
</dbReference>
<dbReference type="EC" id="3.4.11.-" evidence="12"/>
<accession>Q1ISU7</accession>
<dbReference type="Pfam" id="PF17900">
    <property type="entry name" value="Peptidase_M1_N"/>
    <property type="match status" value="1"/>
</dbReference>
<dbReference type="HOGENOM" id="CLU_003705_0_1_0"/>
<reference evidence="17 18" key="1">
    <citation type="journal article" date="2009" name="Appl. Environ. Microbiol.">
        <title>Three genomes from the phylum Acidobacteria provide insight into the lifestyles of these microorganisms in soils.</title>
        <authorList>
            <person name="Ward N.L."/>
            <person name="Challacombe J.F."/>
            <person name="Janssen P.H."/>
            <person name="Henrissat B."/>
            <person name="Coutinho P.M."/>
            <person name="Wu M."/>
            <person name="Xie G."/>
            <person name="Haft D.H."/>
            <person name="Sait M."/>
            <person name="Badger J."/>
            <person name="Barabote R.D."/>
            <person name="Bradley B."/>
            <person name="Brettin T.S."/>
            <person name="Brinkac L.M."/>
            <person name="Bruce D."/>
            <person name="Creasy T."/>
            <person name="Daugherty S.C."/>
            <person name="Davidsen T.M."/>
            <person name="DeBoy R.T."/>
            <person name="Detter J.C."/>
            <person name="Dodson R.J."/>
            <person name="Durkin A.S."/>
            <person name="Ganapathy A."/>
            <person name="Gwinn-Giglio M."/>
            <person name="Han C.S."/>
            <person name="Khouri H."/>
            <person name="Kiss H."/>
            <person name="Kothari S.P."/>
            <person name="Madupu R."/>
            <person name="Nelson K.E."/>
            <person name="Nelson W.C."/>
            <person name="Paulsen I."/>
            <person name="Penn K."/>
            <person name="Ren Q."/>
            <person name="Rosovitz M.J."/>
            <person name="Selengut J.D."/>
            <person name="Shrivastava S."/>
            <person name="Sullivan S.A."/>
            <person name="Tapia R."/>
            <person name="Thompson L.S."/>
            <person name="Watkins K.L."/>
            <person name="Yang Q."/>
            <person name="Yu C."/>
            <person name="Zafar N."/>
            <person name="Zhou L."/>
            <person name="Kuske C.R."/>
        </authorList>
    </citation>
    <scope>NUCLEOTIDE SEQUENCE [LARGE SCALE GENOMIC DNA]</scope>
    <source>
        <strain evidence="17 18">Ellin345</strain>
    </source>
</reference>
<dbReference type="PANTHER" id="PTHR11533:SF174">
    <property type="entry name" value="PUROMYCIN-SENSITIVE AMINOPEPTIDASE-RELATED"/>
    <property type="match status" value="1"/>
</dbReference>
<feature type="binding site" evidence="10">
    <location>
        <position position="316"/>
    </location>
    <ligand>
        <name>Zn(2+)</name>
        <dbReference type="ChEBI" id="CHEBI:29105"/>
        <note>catalytic</note>
    </ligand>
</feature>
<dbReference type="FunFam" id="1.10.390.10:FF:000006">
    <property type="entry name" value="Puromycin-sensitive aminopeptidase"/>
    <property type="match status" value="1"/>
</dbReference>
<comment type="catalytic activity">
    <reaction evidence="1">
        <text>Release of an N-terminal amino acid, Xaa-|-Yaa- from a peptide, amide or arylamide. Xaa is preferably Ala, but may be most amino acids including Pro (slow action). When a terminal hydrophobic residue is followed by a prolyl residue, the two may be released as an intact Xaa-Pro dipeptide.</text>
        <dbReference type="EC" id="3.4.11.2"/>
    </reaction>
</comment>
<protein>
    <recommendedName>
        <fullName evidence="12">Aminopeptidase</fullName>
        <ecNumber evidence="12">3.4.11.-</ecNumber>
    </recommendedName>
</protein>
<dbReference type="InterPro" id="IPR050344">
    <property type="entry name" value="Peptidase_M1_aminopeptidases"/>
</dbReference>
<dbReference type="PANTHER" id="PTHR11533">
    <property type="entry name" value="PROTEASE M1 ZINC METALLOPROTEASE"/>
    <property type="match status" value="1"/>
</dbReference>
<dbReference type="InterPro" id="IPR014782">
    <property type="entry name" value="Peptidase_M1_dom"/>
</dbReference>
<evidence type="ECO:0000256" key="12">
    <source>
        <dbReference type="RuleBase" id="RU364040"/>
    </source>
</evidence>
<dbReference type="Gene3D" id="2.60.40.1910">
    <property type="match status" value="1"/>
</dbReference>
<evidence type="ECO:0000256" key="11">
    <source>
        <dbReference type="PIRSR" id="PIRSR634016-4"/>
    </source>
</evidence>
<dbReference type="InterPro" id="IPR024571">
    <property type="entry name" value="ERAP1-like_C_dom"/>
</dbReference>
<keyword evidence="5 10" id="KW-0479">Metal-binding</keyword>
<feature type="domain" description="Peptidase M1 membrane alanine aminopeptidase" evidence="14">
    <location>
        <begin position="244"/>
        <end position="460"/>
    </location>
</feature>
<dbReference type="Gene3D" id="1.25.50.20">
    <property type="match status" value="1"/>
</dbReference>
<dbReference type="OrthoDB" id="9814383at2"/>
<dbReference type="InterPro" id="IPR001930">
    <property type="entry name" value="Peptidase_M1"/>
</dbReference>
<gene>
    <name evidence="17" type="ordered locus">Acid345_1050</name>
</gene>